<dbReference type="GO" id="GO:0043590">
    <property type="term" value="C:bacterial nucleoid"/>
    <property type="evidence" value="ECO:0007669"/>
    <property type="project" value="TreeGrafter"/>
</dbReference>
<proteinExistence type="inferred from homology"/>
<dbReference type="OrthoDB" id="9797083at2"/>
<dbReference type="NCBIfam" id="TIGR00613">
    <property type="entry name" value="reco"/>
    <property type="match status" value="1"/>
</dbReference>
<organism evidence="9 10">
    <name type="scientific">Sporanaerobacter acetigenes DSM 13106</name>
    <dbReference type="NCBI Taxonomy" id="1123281"/>
    <lineage>
        <taxon>Bacteria</taxon>
        <taxon>Bacillati</taxon>
        <taxon>Bacillota</taxon>
        <taxon>Tissierellia</taxon>
        <taxon>Tissierellales</taxon>
        <taxon>Sporanaerobacteraceae</taxon>
        <taxon>Sporanaerobacter</taxon>
    </lineage>
</organism>
<dbReference type="Pfam" id="PF02565">
    <property type="entry name" value="RecO_C"/>
    <property type="match status" value="1"/>
</dbReference>
<keyword evidence="10" id="KW-1185">Reference proteome</keyword>
<dbReference type="InterPro" id="IPR037278">
    <property type="entry name" value="ARFGAP/RecO"/>
</dbReference>
<comment type="similarity">
    <text evidence="1 7">Belongs to the RecO family.</text>
</comment>
<sequence>MLVKSEGIVLRETKFEETDKILNIFSLKYGKIHAIARGALRPRSPFIASSQVFSYSEYTFYKGKNFYHISQGDILDSFYDIREDMNRLLYGTYLLELIDSSIVEEEPNEKLFKLLIKALSILSNMDDDFLKFVISFEIKYISFLGFRPFLDNCVMCGKDVINDKLRFSIKQGGIICENCSNLEKTSRYMDGAMLKYLKLLLYTSLDNLDEIKMPKDVMIKLQDILVQYILTCIEKDHFNSLNFIKSIEKNGGA</sequence>
<keyword evidence="3 7" id="KW-0227">DNA damage</keyword>
<dbReference type="RefSeq" id="WP_072743296.1">
    <property type="nucleotide sequence ID" value="NZ_FQXR01000003.1"/>
</dbReference>
<dbReference type="InterPro" id="IPR003717">
    <property type="entry name" value="RecO"/>
</dbReference>
<evidence type="ECO:0000256" key="7">
    <source>
        <dbReference type="HAMAP-Rule" id="MF_00201"/>
    </source>
</evidence>
<comment type="function">
    <text evidence="7">Involved in DNA repair and RecF pathway recombination.</text>
</comment>
<keyword evidence="5 7" id="KW-0234">DNA repair</keyword>
<evidence type="ECO:0000256" key="4">
    <source>
        <dbReference type="ARBA" id="ARBA00023172"/>
    </source>
</evidence>
<dbReference type="InterPro" id="IPR022572">
    <property type="entry name" value="DNA_rep/recomb_RecO_N"/>
</dbReference>
<keyword evidence="4 7" id="KW-0233">DNA recombination</keyword>
<evidence type="ECO:0000256" key="1">
    <source>
        <dbReference type="ARBA" id="ARBA00007452"/>
    </source>
</evidence>
<dbReference type="SUPFAM" id="SSF57863">
    <property type="entry name" value="ArfGap/RecO-like zinc finger"/>
    <property type="match status" value="1"/>
</dbReference>
<dbReference type="Proteomes" id="UP000184389">
    <property type="component" value="Unassembled WGS sequence"/>
</dbReference>
<dbReference type="STRING" id="1123281.SAMN02745180_00729"/>
<dbReference type="InterPro" id="IPR042242">
    <property type="entry name" value="RecO_C"/>
</dbReference>
<dbReference type="Gene3D" id="1.20.1440.120">
    <property type="entry name" value="Recombination protein O, C-terminal domain"/>
    <property type="match status" value="1"/>
</dbReference>
<accession>A0A1M5UQ20</accession>
<dbReference type="SUPFAM" id="SSF50249">
    <property type="entry name" value="Nucleic acid-binding proteins"/>
    <property type="match status" value="1"/>
</dbReference>
<dbReference type="Pfam" id="PF11967">
    <property type="entry name" value="RecO_N"/>
    <property type="match status" value="1"/>
</dbReference>
<dbReference type="HAMAP" id="MF_00201">
    <property type="entry name" value="RecO"/>
    <property type="match status" value="1"/>
</dbReference>
<evidence type="ECO:0000313" key="9">
    <source>
        <dbReference type="EMBL" id="SHH65172.1"/>
    </source>
</evidence>
<gene>
    <name evidence="7" type="primary">recO</name>
    <name evidence="9" type="ORF">SAMN02745180_00729</name>
</gene>
<evidence type="ECO:0000256" key="6">
    <source>
        <dbReference type="ARBA" id="ARBA00033409"/>
    </source>
</evidence>
<dbReference type="Gene3D" id="2.40.50.140">
    <property type="entry name" value="Nucleic acid-binding proteins"/>
    <property type="match status" value="1"/>
</dbReference>
<dbReference type="GO" id="GO:0006310">
    <property type="term" value="P:DNA recombination"/>
    <property type="evidence" value="ECO:0007669"/>
    <property type="project" value="UniProtKB-UniRule"/>
</dbReference>
<dbReference type="GO" id="GO:0006302">
    <property type="term" value="P:double-strand break repair"/>
    <property type="evidence" value="ECO:0007669"/>
    <property type="project" value="TreeGrafter"/>
</dbReference>
<dbReference type="InterPro" id="IPR012340">
    <property type="entry name" value="NA-bd_OB-fold"/>
</dbReference>
<feature type="domain" description="DNA replication/recombination mediator RecO N-terminal" evidence="8">
    <location>
        <begin position="1"/>
        <end position="78"/>
    </location>
</feature>
<dbReference type="PANTHER" id="PTHR33991:SF1">
    <property type="entry name" value="DNA REPAIR PROTEIN RECO"/>
    <property type="match status" value="1"/>
</dbReference>
<name>A0A1M5UQ20_9FIRM</name>
<evidence type="ECO:0000256" key="5">
    <source>
        <dbReference type="ARBA" id="ARBA00023204"/>
    </source>
</evidence>
<protein>
    <recommendedName>
        <fullName evidence="2 7">DNA repair protein RecO</fullName>
    </recommendedName>
    <alternativeName>
        <fullName evidence="6 7">Recombination protein O</fullName>
    </alternativeName>
</protein>
<dbReference type="AlphaFoldDB" id="A0A1M5UQ20"/>
<evidence type="ECO:0000313" key="10">
    <source>
        <dbReference type="Proteomes" id="UP000184389"/>
    </source>
</evidence>
<dbReference type="EMBL" id="FQXR01000003">
    <property type="protein sequence ID" value="SHH65172.1"/>
    <property type="molecule type" value="Genomic_DNA"/>
</dbReference>
<evidence type="ECO:0000256" key="3">
    <source>
        <dbReference type="ARBA" id="ARBA00022763"/>
    </source>
</evidence>
<evidence type="ECO:0000256" key="2">
    <source>
        <dbReference type="ARBA" id="ARBA00021310"/>
    </source>
</evidence>
<reference evidence="9 10" key="1">
    <citation type="submission" date="2016-11" db="EMBL/GenBank/DDBJ databases">
        <authorList>
            <person name="Jaros S."/>
            <person name="Januszkiewicz K."/>
            <person name="Wedrychowicz H."/>
        </authorList>
    </citation>
    <scope>NUCLEOTIDE SEQUENCE [LARGE SCALE GENOMIC DNA]</scope>
    <source>
        <strain evidence="9 10">DSM 13106</strain>
    </source>
</reference>
<dbReference type="PANTHER" id="PTHR33991">
    <property type="entry name" value="DNA REPAIR PROTEIN RECO"/>
    <property type="match status" value="1"/>
</dbReference>
<evidence type="ECO:0000259" key="8">
    <source>
        <dbReference type="Pfam" id="PF11967"/>
    </source>
</evidence>